<name>M2W0R2_GALSU</name>
<dbReference type="OrthoDB" id="10377793at2759"/>
<evidence type="ECO:0000313" key="3">
    <source>
        <dbReference type="Proteomes" id="UP000030680"/>
    </source>
</evidence>
<dbReference type="KEGG" id="gsl:Gasu_34030"/>
<protein>
    <submittedName>
        <fullName evidence="2">Uncharacterized protein</fullName>
    </submittedName>
</protein>
<organism evidence="2 3">
    <name type="scientific">Galdieria sulphuraria</name>
    <name type="common">Red alga</name>
    <dbReference type="NCBI Taxonomy" id="130081"/>
    <lineage>
        <taxon>Eukaryota</taxon>
        <taxon>Rhodophyta</taxon>
        <taxon>Bangiophyceae</taxon>
        <taxon>Galdieriales</taxon>
        <taxon>Galdieriaceae</taxon>
        <taxon>Galdieria</taxon>
    </lineage>
</organism>
<gene>
    <name evidence="2" type="ORF">Gasu_34030</name>
</gene>
<evidence type="ECO:0000256" key="1">
    <source>
        <dbReference type="SAM" id="MobiDB-lite"/>
    </source>
</evidence>
<feature type="region of interest" description="Disordered" evidence="1">
    <location>
        <begin position="39"/>
        <end position="62"/>
    </location>
</feature>
<evidence type="ECO:0000313" key="2">
    <source>
        <dbReference type="EMBL" id="EME29201.1"/>
    </source>
</evidence>
<dbReference type="GeneID" id="17088019"/>
<sequence length="187" mass="21575">MQEIVKSRFQLLRLSSIQFLCSRYCFVLGLKTSSSSVVARQKKTASTSRRKRATKLKQQHTTKEMMDLPLSTEQEIGSVEETEPNGNQLCHLSEEMKGYVKWMQDGLLNEEIGTNQKQCDSGLSEQVDVAVSKERVDHRIYLSRWQELFQLPSARYQSLNDERLLMLNKSAPSMTRVLLLMENGFHK</sequence>
<dbReference type="AlphaFoldDB" id="M2W0R2"/>
<feature type="compositionally biased region" description="Basic residues" evidence="1">
    <location>
        <begin position="40"/>
        <end position="60"/>
    </location>
</feature>
<dbReference type="Gramene" id="EME29201">
    <property type="protein sequence ID" value="EME29201"/>
    <property type="gene ID" value="Gasu_34030"/>
</dbReference>
<accession>M2W0R2</accession>
<dbReference type="EMBL" id="KB454511">
    <property type="protein sequence ID" value="EME29201.1"/>
    <property type="molecule type" value="Genomic_DNA"/>
</dbReference>
<proteinExistence type="predicted"/>
<dbReference type="RefSeq" id="XP_005705721.1">
    <property type="nucleotide sequence ID" value="XM_005705664.1"/>
</dbReference>
<keyword evidence="3" id="KW-1185">Reference proteome</keyword>
<reference evidence="3" key="1">
    <citation type="journal article" date="2013" name="Science">
        <title>Gene transfer from bacteria and archaea facilitated evolution of an extremophilic eukaryote.</title>
        <authorList>
            <person name="Schonknecht G."/>
            <person name="Chen W.H."/>
            <person name="Ternes C.M."/>
            <person name="Barbier G.G."/>
            <person name="Shrestha R.P."/>
            <person name="Stanke M."/>
            <person name="Brautigam A."/>
            <person name="Baker B.J."/>
            <person name="Banfield J.F."/>
            <person name="Garavito R.M."/>
            <person name="Carr K."/>
            <person name="Wilkerson C."/>
            <person name="Rensing S.A."/>
            <person name="Gagneul D."/>
            <person name="Dickenson N.E."/>
            <person name="Oesterhelt C."/>
            <person name="Lercher M.J."/>
            <person name="Weber A.P."/>
        </authorList>
    </citation>
    <scope>NUCLEOTIDE SEQUENCE [LARGE SCALE GENOMIC DNA]</scope>
    <source>
        <strain evidence="3">074W</strain>
    </source>
</reference>
<dbReference type="Proteomes" id="UP000030680">
    <property type="component" value="Unassembled WGS sequence"/>
</dbReference>